<name>A0A644YFY1_9ZZZZ</name>
<dbReference type="GO" id="GO:0009245">
    <property type="term" value="P:lipid A biosynthetic process"/>
    <property type="evidence" value="ECO:0007669"/>
    <property type="project" value="UniProtKB-KW"/>
</dbReference>
<sequence>MHQSYIHPDAVIGKNVVIEPFSYIAAKVEIGEGTWIGPHATIMDNVKIGKNCRIYPGAIIGGEPQDYKFSGEVTFVEIGDNTIIREYVTVNRGTLKSGRGTTKVGNGCMIMSYTHIAHDCNIADNVVLVSYVGLAGVTDVEEYAIIGGHSAAHQFTRIGAHSMLSGGSMVGKDVPPFIVAGRRPLSFGGVNIIGLRRRGFSNEKIDLIREIYKVVYHSGLNTSDACQKVEESFPETPEKRQIVDFIRSSKRGVIRGVVDSIDE</sequence>
<dbReference type="PANTHER" id="PTHR43480">
    <property type="entry name" value="ACYL-[ACYL-CARRIER-PROTEIN]--UDP-N-ACETYLGLUCOSAMINE O-ACYLTRANSFERASE"/>
    <property type="match status" value="1"/>
</dbReference>
<dbReference type="InterPro" id="IPR010137">
    <property type="entry name" value="Lipid_A_LpxA"/>
</dbReference>
<evidence type="ECO:0000256" key="5">
    <source>
        <dbReference type="ARBA" id="ARBA00023098"/>
    </source>
</evidence>
<dbReference type="InterPro" id="IPR011004">
    <property type="entry name" value="Trimer_LpxA-like_sf"/>
</dbReference>
<keyword evidence="5" id="KW-0443">Lipid metabolism</keyword>
<evidence type="ECO:0000259" key="7">
    <source>
        <dbReference type="Pfam" id="PF13720"/>
    </source>
</evidence>
<dbReference type="AlphaFoldDB" id="A0A644YFY1"/>
<dbReference type="PIRSF" id="PIRSF000456">
    <property type="entry name" value="UDP-GlcNAc_acltr"/>
    <property type="match status" value="1"/>
</dbReference>
<gene>
    <name evidence="8" type="primary">lpxA_14</name>
    <name evidence="8" type="ORF">SDC9_71503</name>
</gene>
<dbReference type="InterPro" id="IPR037157">
    <property type="entry name" value="Acetyltransf_C_sf"/>
</dbReference>
<evidence type="ECO:0000256" key="2">
    <source>
        <dbReference type="ARBA" id="ARBA00022516"/>
    </source>
</evidence>
<dbReference type="NCBIfam" id="NF003657">
    <property type="entry name" value="PRK05289.1"/>
    <property type="match status" value="1"/>
</dbReference>
<keyword evidence="6 8" id="KW-0012">Acyltransferase</keyword>
<dbReference type="EMBL" id="VSSQ01004394">
    <property type="protein sequence ID" value="MPM25014.1"/>
    <property type="molecule type" value="Genomic_DNA"/>
</dbReference>
<evidence type="ECO:0000256" key="1">
    <source>
        <dbReference type="ARBA" id="ARBA00022490"/>
    </source>
</evidence>
<proteinExistence type="predicted"/>
<dbReference type="InterPro" id="IPR001451">
    <property type="entry name" value="Hexapep"/>
</dbReference>
<dbReference type="GO" id="GO:0016020">
    <property type="term" value="C:membrane"/>
    <property type="evidence" value="ECO:0007669"/>
    <property type="project" value="GOC"/>
</dbReference>
<keyword evidence="3" id="KW-0441">Lipid A biosynthesis</keyword>
<evidence type="ECO:0000313" key="8">
    <source>
        <dbReference type="EMBL" id="MPM25014.1"/>
    </source>
</evidence>
<dbReference type="Gene3D" id="1.20.1180.10">
    <property type="entry name" value="Udp N-acetylglucosamine O-acyltransferase, C-terminal domain"/>
    <property type="match status" value="1"/>
</dbReference>
<comment type="caution">
    <text evidence="8">The sequence shown here is derived from an EMBL/GenBank/DDBJ whole genome shotgun (WGS) entry which is preliminary data.</text>
</comment>
<dbReference type="EC" id="2.3.1.129" evidence="8"/>
<dbReference type="SUPFAM" id="SSF51161">
    <property type="entry name" value="Trimeric LpxA-like enzymes"/>
    <property type="match status" value="1"/>
</dbReference>
<dbReference type="InterPro" id="IPR029098">
    <property type="entry name" value="Acetyltransf_C"/>
</dbReference>
<keyword evidence="2" id="KW-0444">Lipid biosynthesis</keyword>
<reference evidence="8" key="1">
    <citation type="submission" date="2019-08" db="EMBL/GenBank/DDBJ databases">
        <authorList>
            <person name="Kucharzyk K."/>
            <person name="Murdoch R.W."/>
            <person name="Higgins S."/>
            <person name="Loffler F."/>
        </authorList>
    </citation>
    <scope>NUCLEOTIDE SEQUENCE</scope>
</reference>
<protein>
    <submittedName>
        <fullName evidence="8">Acyl-[acyl-carrier-protein]--UDP-N-acetylglucosamine O-acyltransferase</fullName>
        <ecNumber evidence="8">2.3.1.129</ecNumber>
    </submittedName>
</protein>
<dbReference type="Pfam" id="PF00132">
    <property type="entry name" value="Hexapep"/>
    <property type="match status" value="2"/>
</dbReference>
<keyword evidence="4 8" id="KW-0808">Transferase</keyword>
<dbReference type="CDD" id="cd03351">
    <property type="entry name" value="LbH_UDP-GlcNAc_AT"/>
    <property type="match status" value="1"/>
</dbReference>
<feature type="domain" description="UDP N-acetylglucosamine O-acyltransferase C-terminal" evidence="7">
    <location>
        <begin position="173"/>
        <end position="254"/>
    </location>
</feature>
<evidence type="ECO:0000256" key="3">
    <source>
        <dbReference type="ARBA" id="ARBA00022556"/>
    </source>
</evidence>
<dbReference type="GO" id="GO:0008780">
    <property type="term" value="F:acyl-[acyl-carrier-protein]-UDP-N-acetylglucosamine O-acyltransferase activity"/>
    <property type="evidence" value="ECO:0007669"/>
    <property type="project" value="UniProtKB-EC"/>
</dbReference>
<organism evidence="8">
    <name type="scientific">bioreactor metagenome</name>
    <dbReference type="NCBI Taxonomy" id="1076179"/>
    <lineage>
        <taxon>unclassified sequences</taxon>
        <taxon>metagenomes</taxon>
        <taxon>ecological metagenomes</taxon>
    </lineage>
</organism>
<dbReference type="PANTHER" id="PTHR43480:SF1">
    <property type="entry name" value="ACYL-[ACYL-CARRIER-PROTEIN]--UDP-N-ACETYLGLUCOSAMINE O-ACYLTRANSFERASE, MITOCHONDRIAL-RELATED"/>
    <property type="match status" value="1"/>
</dbReference>
<evidence type="ECO:0000256" key="6">
    <source>
        <dbReference type="ARBA" id="ARBA00023315"/>
    </source>
</evidence>
<dbReference type="PROSITE" id="PS00101">
    <property type="entry name" value="HEXAPEP_TRANSFERASES"/>
    <property type="match status" value="1"/>
</dbReference>
<dbReference type="NCBIfam" id="TIGR01852">
    <property type="entry name" value="lipid_A_lpxA"/>
    <property type="match status" value="1"/>
</dbReference>
<dbReference type="InterPro" id="IPR018357">
    <property type="entry name" value="Hexapep_transf_CS"/>
</dbReference>
<dbReference type="Pfam" id="PF13720">
    <property type="entry name" value="Acetyltransf_11"/>
    <property type="match status" value="1"/>
</dbReference>
<keyword evidence="1" id="KW-0963">Cytoplasm</keyword>
<dbReference type="Gene3D" id="2.160.10.10">
    <property type="entry name" value="Hexapeptide repeat proteins"/>
    <property type="match status" value="1"/>
</dbReference>
<evidence type="ECO:0000256" key="4">
    <source>
        <dbReference type="ARBA" id="ARBA00022679"/>
    </source>
</evidence>
<accession>A0A644YFY1</accession>